<comment type="caution">
    <text evidence="1">The sequence shown here is derived from an EMBL/GenBank/DDBJ whole genome shotgun (WGS) entry which is preliminary data.</text>
</comment>
<accession>S8AW95</accession>
<dbReference type="Proteomes" id="UP000015100">
    <property type="component" value="Unassembled WGS sequence"/>
</dbReference>
<gene>
    <name evidence="1" type="ORF">H072_778</name>
</gene>
<reference evidence="1 2" key="1">
    <citation type="journal article" date="2013" name="PLoS Genet.">
        <title>Genomic mechanisms accounting for the adaptation to parasitism in nematode-trapping fungi.</title>
        <authorList>
            <person name="Meerupati T."/>
            <person name="Andersson K.M."/>
            <person name="Friman E."/>
            <person name="Kumar D."/>
            <person name="Tunlid A."/>
            <person name="Ahren D."/>
        </authorList>
    </citation>
    <scope>NUCLEOTIDE SEQUENCE [LARGE SCALE GENOMIC DNA]</scope>
    <source>
        <strain evidence="1 2">CBS 200.50</strain>
    </source>
</reference>
<name>S8AW95_DACHA</name>
<proteinExistence type="predicted"/>
<evidence type="ECO:0000313" key="2">
    <source>
        <dbReference type="Proteomes" id="UP000015100"/>
    </source>
</evidence>
<dbReference type="EMBL" id="AQGS01000020">
    <property type="protein sequence ID" value="EPS45231.1"/>
    <property type="molecule type" value="Genomic_DNA"/>
</dbReference>
<dbReference type="OMA" id="YEFTSHR"/>
<reference evidence="2" key="2">
    <citation type="submission" date="2013-04" db="EMBL/GenBank/DDBJ databases">
        <title>Genomic mechanisms accounting for the adaptation to parasitism in nematode-trapping fungi.</title>
        <authorList>
            <person name="Ahren D.G."/>
        </authorList>
    </citation>
    <scope>NUCLEOTIDE SEQUENCE [LARGE SCALE GENOMIC DNA]</scope>
    <source>
        <strain evidence="2">CBS 200.50</strain>
    </source>
</reference>
<dbReference type="HOGENOM" id="CLU_399524_0_0_1"/>
<dbReference type="OrthoDB" id="5286202at2759"/>
<sequence length="671" mass="74266">MNSSNHPLSVWQASSESSFRDRALRPLNKQSNSRQDPLSKIGPSKVLSSYFDLPSIASQPRSDFRVYSDAQFGAATTLYSKEILAGNQIKLCVGVDASVTEALRLSKEGGELNRRLLREREAYLTRHPQEETKARGVYQKIKTEVIELLQGSDFNCLWPFVFVFSCYEFTSHRRDFQHGHCLFLMLTAPYLAAWGAVEKLQRLLVHTVQREGGEHVLDIVIQEIDHCRQMNDAQPRILESDRGQNLPRNIDYCDRPHMGSSMGPSSSASSCTVGGYVTTQSGVVYAVTVGHGVGEQGATVVAPSTVDTRHCFSHARAKEEIALQELDLNLRTVGPAHPQTLDSRRRWEMLQEQLLSLSSTCVSFVPPLEYGTVYKKFQGALYTQNENLLLKTHLDVALIECNQPRLGFNMIPCVRPDGSTTVVEVNTSRSPIPGEPVIKSGRTTGLTYGNVLAAHAVTGFYDVDQVTDFGTGKTIEVKPQIIHSWCLTSRNGTDYNGVFAAPGDSGAWILADPLMPQEMGCDIILTTQTPVLGALIHGYISKEGVDLIMFQPWEIMAEGIKNMLGEECAPFLPLSDQIALSRAEEGPPTSCGICLRSEGVAHYIDQCPERFIAEDDRSRFSPTLGPDTEIILYAPEKVAWTATMTMLWTANLFSARNRPKILTVSKMVTLS</sequence>
<dbReference type="AlphaFoldDB" id="S8AW95"/>
<keyword evidence="2" id="KW-1185">Reference proteome</keyword>
<organism evidence="1 2">
    <name type="scientific">Dactylellina haptotyla (strain CBS 200.50)</name>
    <name type="common">Nematode-trapping fungus</name>
    <name type="synonym">Monacrosporium haptotylum</name>
    <dbReference type="NCBI Taxonomy" id="1284197"/>
    <lineage>
        <taxon>Eukaryota</taxon>
        <taxon>Fungi</taxon>
        <taxon>Dikarya</taxon>
        <taxon>Ascomycota</taxon>
        <taxon>Pezizomycotina</taxon>
        <taxon>Orbiliomycetes</taxon>
        <taxon>Orbiliales</taxon>
        <taxon>Orbiliaceae</taxon>
        <taxon>Dactylellina</taxon>
    </lineage>
</organism>
<protein>
    <submittedName>
        <fullName evidence="1">Uncharacterized protein</fullName>
    </submittedName>
</protein>
<evidence type="ECO:0000313" key="1">
    <source>
        <dbReference type="EMBL" id="EPS45231.1"/>
    </source>
</evidence>